<keyword evidence="1" id="KW-1133">Transmembrane helix</keyword>
<dbReference type="Proteomes" id="UP000824120">
    <property type="component" value="Chromosome 1"/>
</dbReference>
<keyword evidence="3" id="KW-1185">Reference proteome</keyword>
<evidence type="ECO:0000313" key="2">
    <source>
        <dbReference type="EMBL" id="KAG5629115.1"/>
    </source>
</evidence>
<evidence type="ECO:0000313" key="3">
    <source>
        <dbReference type="Proteomes" id="UP000824120"/>
    </source>
</evidence>
<comment type="caution">
    <text evidence="2">The sequence shown here is derived from an EMBL/GenBank/DDBJ whole genome shotgun (WGS) entry which is preliminary data.</text>
</comment>
<keyword evidence="1" id="KW-0472">Membrane</keyword>
<sequence length="89" mass="10689">MGPKEEHYEKEVMRKSEKMMQMEYQSINSEKVPLFYLTLHGFTCWIAIPQTRLMRRKGRPKERSWSDMKSQHEKKIIIETGAISMKILQ</sequence>
<reference evidence="2 3" key="1">
    <citation type="submission" date="2020-09" db="EMBL/GenBank/DDBJ databases">
        <title>De no assembly of potato wild relative species, Solanum commersonii.</title>
        <authorList>
            <person name="Cho K."/>
        </authorList>
    </citation>
    <scope>NUCLEOTIDE SEQUENCE [LARGE SCALE GENOMIC DNA]</scope>
    <source>
        <strain evidence="2">LZ3.2</strain>
        <tissue evidence="2">Leaf</tissue>
    </source>
</reference>
<feature type="transmembrane region" description="Helical" evidence="1">
    <location>
        <begin position="34"/>
        <end position="53"/>
    </location>
</feature>
<protein>
    <submittedName>
        <fullName evidence="2">Uncharacterized protein</fullName>
    </submittedName>
</protein>
<accession>A0A9J6AY07</accession>
<name>A0A9J6AY07_SOLCO</name>
<dbReference type="EMBL" id="JACXVP010000001">
    <property type="protein sequence ID" value="KAG5629115.1"/>
    <property type="molecule type" value="Genomic_DNA"/>
</dbReference>
<keyword evidence="1" id="KW-0812">Transmembrane</keyword>
<organism evidence="2 3">
    <name type="scientific">Solanum commersonii</name>
    <name type="common">Commerson's wild potato</name>
    <name type="synonym">Commerson's nightshade</name>
    <dbReference type="NCBI Taxonomy" id="4109"/>
    <lineage>
        <taxon>Eukaryota</taxon>
        <taxon>Viridiplantae</taxon>
        <taxon>Streptophyta</taxon>
        <taxon>Embryophyta</taxon>
        <taxon>Tracheophyta</taxon>
        <taxon>Spermatophyta</taxon>
        <taxon>Magnoliopsida</taxon>
        <taxon>eudicotyledons</taxon>
        <taxon>Gunneridae</taxon>
        <taxon>Pentapetalae</taxon>
        <taxon>asterids</taxon>
        <taxon>lamiids</taxon>
        <taxon>Solanales</taxon>
        <taxon>Solanaceae</taxon>
        <taxon>Solanoideae</taxon>
        <taxon>Solaneae</taxon>
        <taxon>Solanum</taxon>
    </lineage>
</organism>
<dbReference type="AlphaFoldDB" id="A0A9J6AY07"/>
<proteinExistence type="predicted"/>
<gene>
    <name evidence="2" type="ORF">H5410_000832</name>
</gene>
<evidence type="ECO:0000256" key="1">
    <source>
        <dbReference type="SAM" id="Phobius"/>
    </source>
</evidence>